<evidence type="ECO:0000256" key="3">
    <source>
        <dbReference type="ARBA" id="ARBA00022679"/>
    </source>
</evidence>
<keyword evidence="2 5" id="KW-0328">Glycosyltransferase</keyword>
<keyword evidence="4" id="KW-0472">Membrane</keyword>
<dbReference type="CDD" id="cd06423">
    <property type="entry name" value="CESA_like"/>
    <property type="match status" value="1"/>
</dbReference>
<accession>A0ABU9VNV2</accession>
<sequence>MISKTIVIYSMLLFGYFLLVNGLYISLIGYSWQRLRTFVKIIQSDMTLVSGYTKPISLLVPAYNEEATIIDNIQSLLNLDYPQYEVLVVNDGSSDDTLKQVIQHYKLRRIDVEINMAVPCNEIRGVYSSFELPELVLVDKVNGGKSDALNAGINVSRYPLFCAIDADSVIEKDALFRLVKPFLKYPETVAVGGIVRIANGCRIENGVVKQAAIPRKLIEKFQTVEYYRAFLTSRVGWQEMNALLIISGAFGLFSKSAVVDVGGYEKTIGEDMELTVRMHERYRREKKSYRVDFASDAVCWTQAPDNLKSLRIQRVRWHRGLADALIKHRVMLFNPKYGTVGMLAMPYFFFVELLGPVIEFIGYLVLALALYQGTYSMVMVYIFVMAYLFGLFFSFSGIFFEEVAYRRYKWVSSVVTLFGISLLEQIVYRQLTVVWRVSSFFNYRKGSKQWGNIERRRFNEKT</sequence>
<keyword evidence="3 5" id="KW-0808">Transferase</keyword>
<keyword evidence="4" id="KW-0812">Transmembrane</keyword>
<feature type="transmembrane region" description="Helical" evidence="4">
    <location>
        <begin position="347"/>
        <end position="372"/>
    </location>
</feature>
<dbReference type="PANTHER" id="PTHR43630">
    <property type="entry name" value="POLY-BETA-1,6-N-ACETYL-D-GLUCOSAMINE SYNTHASE"/>
    <property type="match status" value="1"/>
</dbReference>
<dbReference type="GO" id="GO:0016757">
    <property type="term" value="F:glycosyltransferase activity"/>
    <property type="evidence" value="ECO:0007669"/>
    <property type="project" value="UniProtKB-KW"/>
</dbReference>
<reference evidence="5 6" key="1">
    <citation type="submission" date="2024-04" db="EMBL/GenBank/DDBJ databases">
        <title>Genome sequencing and metabolic network reconstruction of aminoacids and betaine degradation by Anoxynatronum sibiricum.</title>
        <authorList>
            <person name="Detkova E.N."/>
            <person name="Boltjanskaja Y.V."/>
            <person name="Mardanov A.V."/>
            <person name="Kevbrin V."/>
        </authorList>
    </citation>
    <scope>NUCLEOTIDE SEQUENCE [LARGE SCALE GENOMIC DNA]</scope>
    <source>
        <strain evidence="5 6">Z-7981</strain>
    </source>
</reference>
<protein>
    <submittedName>
        <fullName evidence="5">Glycosyltransferase</fullName>
        <ecNumber evidence="5">2.4.-.-</ecNumber>
    </submittedName>
</protein>
<dbReference type="InterPro" id="IPR029044">
    <property type="entry name" value="Nucleotide-diphossugar_trans"/>
</dbReference>
<keyword evidence="6" id="KW-1185">Reference proteome</keyword>
<comment type="similarity">
    <text evidence="1">Belongs to the glycosyltransferase 2 family.</text>
</comment>
<proteinExistence type="inferred from homology"/>
<feature type="transmembrane region" description="Helical" evidence="4">
    <location>
        <begin position="378"/>
        <end position="400"/>
    </location>
</feature>
<dbReference type="Proteomes" id="UP001407405">
    <property type="component" value="Unassembled WGS sequence"/>
</dbReference>
<dbReference type="Gene3D" id="3.90.550.10">
    <property type="entry name" value="Spore Coat Polysaccharide Biosynthesis Protein SpsA, Chain A"/>
    <property type="match status" value="1"/>
</dbReference>
<dbReference type="EC" id="2.4.-.-" evidence="5"/>
<feature type="transmembrane region" description="Helical" evidence="4">
    <location>
        <begin position="6"/>
        <end position="30"/>
    </location>
</feature>
<keyword evidence="4" id="KW-1133">Transmembrane helix</keyword>
<gene>
    <name evidence="5" type="ORF">AAIG11_00070</name>
</gene>
<evidence type="ECO:0000256" key="2">
    <source>
        <dbReference type="ARBA" id="ARBA00022676"/>
    </source>
</evidence>
<evidence type="ECO:0000313" key="6">
    <source>
        <dbReference type="Proteomes" id="UP001407405"/>
    </source>
</evidence>
<organism evidence="5 6">
    <name type="scientific">Anoxynatronum sibiricum</name>
    <dbReference type="NCBI Taxonomy" id="210623"/>
    <lineage>
        <taxon>Bacteria</taxon>
        <taxon>Bacillati</taxon>
        <taxon>Bacillota</taxon>
        <taxon>Clostridia</taxon>
        <taxon>Eubacteriales</taxon>
        <taxon>Clostridiaceae</taxon>
        <taxon>Anoxynatronum</taxon>
    </lineage>
</organism>
<name>A0ABU9VNV2_9CLOT</name>
<comment type="caution">
    <text evidence="5">The sequence shown here is derived from an EMBL/GenBank/DDBJ whole genome shotgun (WGS) entry which is preliminary data.</text>
</comment>
<dbReference type="RefSeq" id="WP_343184589.1">
    <property type="nucleotide sequence ID" value="NZ_JBCITM010000001.1"/>
</dbReference>
<evidence type="ECO:0000313" key="5">
    <source>
        <dbReference type="EMBL" id="MEN1758853.1"/>
    </source>
</evidence>
<dbReference type="EMBL" id="JBCITM010000001">
    <property type="protein sequence ID" value="MEN1758853.1"/>
    <property type="molecule type" value="Genomic_DNA"/>
</dbReference>
<evidence type="ECO:0000256" key="4">
    <source>
        <dbReference type="SAM" id="Phobius"/>
    </source>
</evidence>
<dbReference type="SUPFAM" id="SSF53448">
    <property type="entry name" value="Nucleotide-diphospho-sugar transferases"/>
    <property type="match status" value="1"/>
</dbReference>
<dbReference type="Pfam" id="PF13641">
    <property type="entry name" value="Glyco_tranf_2_3"/>
    <property type="match status" value="1"/>
</dbReference>
<evidence type="ECO:0000256" key="1">
    <source>
        <dbReference type="ARBA" id="ARBA00006739"/>
    </source>
</evidence>
<dbReference type="PANTHER" id="PTHR43630:SF1">
    <property type="entry name" value="POLY-BETA-1,6-N-ACETYL-D-GLUCOSAMINE SYNTHASE"/>
    <property type="match status" value="1"/>
</dbReference>